<sequence length="325" mass="35909">MSADASLPTIFSPDTLVRKGLCPVTKARGQNEVVESHSIYYEQHGNGPKKLVLIMGLNSSSFAWLEQVDYFAKAGNGKYSVLVFDNRGVGNSSTPRGPYSTRGMAEDIIVLLDMLKWTGPRELHVVGVSLGGMVSQELSLLIGDRIASLSLVVTTPGSPFIWNNFCPWKGTVSLARLTFMKDWDKKVPIILGMLFPEEWLDAAVEGESSERTNRVVQTAVYLRRIALTRPQNLIGALSQMVSGLLHNVSPERLHTIAATVPKVLILTGDQDHLIAPRHSARLARAMPEAEYIVWDNTGHGLAAQHPKRFNALLERVFEEGRQRSQ</sequence>
<dbReference type="Gene3D" id="3.40.50.1820">
    <property type="entry name" value="alpha/beta hydrolase"/>
    <property type="match status" value="1"/>
</dbReference>
<organism evidence="2 3">
    <name type="scientific">Exidia glandulosa HHB12029</name>
    <dbReference type="NCBI Taxonomy" id="1314781"/>
    <lineage>
        <taxon>Eukaryota</taxon>
        <taxon>Fungi</taxon>
        <taxon>Dikarya</taxon>
        <taxon>Basidiomycota</taxon>
        <taxon>Agaricomycotina</taxon>
        <taxon>Agaricomycetes</taxon>
        <taxon>Auriculariales</taxon>
        <taxon>Exidiaceae</taxon>
        <taxon>Exidia</taxon>
    </lineage>
</organism>
<dbReference type="PANTHER" id="PTHR43433">
    <property type="entry name" value="HYDROLASE, ALPHA/BETA FOLD FAMILY PROTEIN"/>
    <property type="match status" value="1"/>
</dbReference>
<dbReference type="InterPro" id="IPR050471">
    <property type="entry name" value="AB_hydrolase"/>
</dbReference>
<proteinExistence type="predicted"/>
<dbReference type="PANTHER" id="PTHR43433:SF5">
    <property type="entry name" value="AB HYDROLASE-1 DOMAIN-CONTAINING PROTEIN"/>
    <property type="match status" value="1"/>
</dbReference>
<gene>
    <name evidence="2" type="ORF">EXIGLDRAFT_739976</name>
</gene>
<keyword evidence="3" id="KW-1185">Reference proteome</keyword>
<evidence type="ECO:0000259" key="1">
    <source>
        <dbReference type="Pfam" id="PF00561"/>
    </source>
</evidence>
<dbReference type="Proteomes" id="UP000077266">
    <property type="component" value="Unassembled WGS sequence"/>
</dbReference>
<evidence type="ECO:0000313" key="2">
    <source>
        <dbReference type="EMBL" id="KZV94039.1"/>
    </source>
</evidence>
<name>A0A166APX8_EXIGL</name>
<dbReference type="InterPro" id="IPR029058">
    <property type="entry name" value="AB_hydrolase_fold"/>
</dbReference>
<dbReference type="STRING" id="1314781.A0A166APX8"/>
<keyword evidence="2" id="KW-0378">Hydrolase</keyword>
<protein>
    <submittedName>
        <fullName evidence="2">Alpha/beta-hydrolase</fullName>
    </submittedName>
</protein>
<dbReference type="Pfam" id="PF00561">
    <property type="entry name" value="Abhydrolase_1"/>
    <property type="match status" value="1"/>
</dbReference>
<accession>A0A166APX8</accession>
<reference evidence="2 3" key="1">
    <citation type="journal article" date="2016" name="Mol. Biol. Evol.">
        <title>Comparative Genomics of Early-Diverging Mushroom-Forming Fungi Provides Insights into the Origins of Lignocellulose Decay Capabilities.</title>
        <authorList>
            <person name="Nagy L.G."/>
            <person name="Riley R."/>
            <person name="Tritt A."/>
            <person name="Adam C."/>
            <person name="Daum C."/>
            <person name="Floudas D."/>
            <person name="Sun H."/>
            <person name="Yadav J.S."/>
            <person name="Pangilinan J."/>
            <person name="Larsson K.H."/>
            <person name="Matsuura K."/>
            <person name="Barry K."/>
            <person name="Labutti K."/>
            <person name="Kuo R."/>
            <person name="Ohm R.A."/>
            <person name="Bhattacharya S.S."/>
            <person name="Shirouzu T."/>
            <person name="Yoshinaga Y."/>
            <person name="Martin F.M."/>
            <person name="Grigoriev I.V."/>
            <person name="Hibbett D.S."/>
        </authorList>
    </citation>
    <scope>NUCLEOTIDE SEQUENCE [LARGE SCALE GENOMIC DNA]</scope>
    <source>
        <strain evidence="2 3">HHB12029</strain>
    </source>
</reference>
<dbReference type="OrthoDB" id="19657at2759"/>
<dbReference type="SUPFAM" id="SSF53474">
    <property type="entry name" value="alpha/beta-Hydrolases"/>
    <property type="match status" value="1"/>
</dbReference>
<feature type="domain" description="AB hydrolase-1" evidence="1">
    <location>
        <begin position="51"/>
        <end position="303"/>
    </location>
</feature>
<dbReference type="EMBL" id="KV425979">
    <property type="protein sequence ID" value="KZV94039.1"/>
    <property type="molecule type" value="Genomic_DNA"/>
</dbReference>
<dbReference type="GO" id="GO:0016787">
    <property type="term" value="F:hydrolase activity"/>
    <property type="evidence" value="ECO:0007669"/>
    <property type="project" value="UniProtKB-KW"/>
</dbReference>
<evidence type="ECO:0000313" key="3">
    <source>
        <dbReference type="Proteomes" id="UP000077266"/>
    </source>
</evidence>
<dbReference type="InParanoid" id="A0A166APX8"/>
<dbReference type="InterPro" id="IPR000073">
    <property type="entry name" value="AB_hydrolase_1"/>
</dbReference>
<dbReference type="AlphaFoldDB" id="A0A166APX8"/>